<protein>
    <recommendedName>
        <fullName evidence="2">Fibronectin type-III domain-containing protein</fullName>
    </recommendedName>
</protein>
<feature type="transmembrane region" description="Helical" evidence="1">
    <location>
        <begin position="1071"/>
        <end position="1093"/>
    </location>
</feature>
<dbReference type="Pfam" id="PF07885">
    <property type="entry name" value="Ion_trans_2"/>
    <property type="match status" value="1"/>
</dbReference>
<dbReference type="InterPro" id="IPR013099">
    <property type="entry name" value="K_chnl_dom"/>
</dbReference>
<feature type="domain" description="Fibronectin type-III" evidence="2">
    <location>
        <begin position="325"/>
        <end position="431"/>
    </location>
</feature>
<dbReference type="CDD" id="cd00063">
    <property type="entry name" value="FN3"/>
    <property type="match status" value="5"/>
</dbReference>
<evidence type="ECO:0000313" key="3">
    <source>
        <dbReference type="EnsemblMetazoa" id="CLYHEMP006401.1"/>
    </source>
</evidence>
<dbReference type="SUPFAM" id="SSF81324">
    <property type="entry name" value="Voltage-gated potassium channels"/>
    <property type="match status" value="1"/>
</dbReference>
<feature type="domain" description="Fibronectin type-III" evidence="2">
    <location>
        <begin position="126"/>
        <end position="224"/>
    </location>
</feature>
<accession>A0A7M5U5A7</accession>
<feature type="domain" description="Fibronectin type-III" evidence="2">
    <location>
        <begin position="807"/>
        <end position="909"/>
    </location>
</feature>
<sequence>KENVEYGFNIENRIRFGFVSGKRDGGEYQVGMGLGDNSKTGYVTRNAAGAATNHDSTVHWVLGPIEQPVINPLKITETWQDSRKCSFGQKYFTYSCLIPNNNKFYAELCPGQSYQEQIYKECPFVGPVNLKTIDRGENEVTLSWDVFDKSRLLRRPDKFWGYRVIVYTNQSAWTEIQRHELQDTFIKITGLSIFTHYKVELQAKVLERTVYGDSTELIFHTRNDVPVAAPTLSSTMVDHQCVELQWTSINENDLKGYLIGYKITTLRNGTLIGTRDVNITNNETICNLLSYTVYHFTVQVTNEDHSGPASLESSSMTDQSTPTAPPLDVQAIANNLTIDHLGIANITIKWGDVPTLDRQGIILGYKIFCYDQNKALVDEKTFNETGANHVIMFENLVYFSDYWIDILAFTGPGDGFSYPQINWTSVRTAGNPPKDFPISNAYNTSSTSLIVEWEDLSVVDWSGSSEGFTIWVIKNETNETVKTKSLSFSFARSNNFTHEFTGLEYYTIYKIQIAGYNRVEKGPRSSLFCRTEEAAPEEVPEVTQIEPSLNTTNLIISFPAPPALPGIFRGYTVYVSPVYKPEDFLIGHKVSELKSRKRRALNQNQNTMNNTNSTNGGSNSTHFSLNNTTFLNSTTCCTWNRSLTDNLWVDGIKVYTYNRYGSSENELVIDGLNGNTEYHVNVSLNTKFVGVHTPGVVVKTDDGVPLYSAFDVKCQVNGPYSFDVNWIHSSLAYTRGTRTHYRIYYQIKGNQSNPISYEVQEDPDKNYLFITRLEFFTSYLVWITAWTKAGEGNRTQAITCKSGEYFPATGPIVTADNYQSPSSINVTWSTIDQWNGIPAGYFIYYRLISLAGNDVIREEVEIFSPNVDQRWIVLAGLEVYGMYKVQVAGKTGYGIGRKSDAIRVATCRIPGPIIEINYYELPPYVYTTGNSQTDPDGLITGVASQSIVQCALTCTSFNESIKVVYKKVRVANLSAIDTRLQLQGSPSFLFPKFEKGGGGNQFFELIQSPGPLFIEVPPTTIELEEERERHLIDSIFNTLPLILLYALINAIFGCIFFFLEPTDGEDKRFPLYSLHGLFEGFYFAFITSTTVGYGDKVPNTFLGRVFIVIWTLLGIILTSYVVGNLTSNLSSYVIKSKITKVPEGKVIAVQSSYEYKWAERNMMGSLVKDHIYHSHDELVSELQRGDFRYGIIDAYIAEYYSVPIIRNGLKIRSPIGKNEKIGIKPYGEYIKLKSCISQTTLDQIELVQKAVNDMKDRNLQTLANDKDSDQKSTSKPEDDVISMISPNSKMFIFVMKMLGACFGVFFMAGCIYTLCRSRMRNKENMKVHTDSEMLLQKQASLRQEWRQLIDQWKHNIHHFESFIQSIDLKHAHEMRKYTTDISKIIGVNFRYVKLSELPVPISLVMEFKEVEKQKTKLNRLKTRMSLKEKTSSF</sequence>
<dbReference type="Gene3D" id="1.10.287.70">
    <property type="match status" value="1"/>
</dbReference>
<feature type="domain" description="Fibronectin type-III" evidence="2">
    <location>
        <begin position="708"/>
        <end position="805"/>
    </location>
</feature>
<feature type="domain" description="Fibronectin type-III" evidence="2">
    <location>
        <begin position="226"/>
        <end position="320"/>
    </location>
</feature>
<dbReference type="Proteomes" id="UP000594262">
    <property type="component" value="Unplaced"/>
</dbReference>
<keyword evidence="1" id="KW-0472">Membrane</keyword>
<feature type="transmembrane region" description="Helical" evidence="1">
    <location>
        <begin position="1039"/>
        <end position="1059"/>
    </location>
</feature>
<name>A0A7M5U5A7_9CNID</name>
<dbReference type="SMART" id="SM00060">
    <property type="entry name" value="FN3"/>
    <property type="match status" value="7"/>
</dbReference>
<evidence type="ECO:0000313" key="4">
    <source>
        <dbReference type="Proteomes" id="UP000594262"/>
    </source>
</evidence>
<dbReference type="SUPFAM" id="SSF49265">
    <property type="entry name" value="Fibronectin type III"/>
    <property type="match status" value="5"/>
</dbReference>
<dbReference type="InterPro" id="IPR003961">
    <property type="entry name" value="FN3_dom"/>
</dbReference>
<dbReference type="EnsemblMetazoa" id="CLYHEMT006401.1">
    <property type="protein sequence ID" value="CLYHEMP006401.1"/>
    <property type="gene ID" value="CLYHEMG006401"/>
</dbReference>
<keyword evidence="4" id="KW-1185">Reference proteome</keyword>
<dbReference type="InterPro" id="IPR036116">
    <property type="entry name" value="FN3_sf"/>
</dbReference>
<evidence type="ECO:0000256" key="1">
    <source>
        <dbReference type="SAM" id="Phobius"/>
    </source>
</evidence>
<organism evidence="3 4">
    <name type="scientific">Clytia hemisphaerica</name>
    <dbReference type="NCBI Taxonomy" id="252671"/>
    <lineage>
        <taxon>Eukaryota</taxon>
        <taxon>Metazoa</taxon>
        <taxon>Cnidaria</taxon>
        <taxon>Hydrozoa</taxon>
        <taxon>Hydroidolina</taxon>
        <taxon>Leptothecata</taxon>
        <taxon>Obeliida</taxon>
        <taxon>Clytiidae</taxon>
        <taxon>Clytia</taxon>
    </lineage>
</organism>
<feature type="transmembrane region" description="Helical" evidence="1">
    <location>
        <begin position="1291"/>
        <end position="1314"/>
    </location>
</feature>
<feature type="transmembrane region" description="Helical" evidence="1">
    <location>
        <begin position="1105"/>
        <end position="1127"/>
    </location>
</feature>
<keyword evidence="1" id="KW-0812">Transmembrane</keyword>
<dbReference type="InterPro" id="IPR013783">
    <property type="entry name" value="Ig-like_fold"/>
</dbReference>
<dbReference type="Pfam" id="PF00041">
    <property type="entry name" value="fn3"/>
    <property type="match status" value="2"/>
</dbReference>
<dbReference type="Gene3D" id="2.60.40.10">
    <property type="entry name" value="Immunoglobulins"/>
    <property type="match status" value="7"/>
</dbReference>
<proteinExistence type="predicted"/>
<reference evidence="3" key="1">
    <citation type="submission" date="2021-01" db="UniProtKB">
        <authorList>
            <consortium name="EnsemblMetazoa"/>
        </authorList>
    </citation>
    <scope>IDENTIFICATION</scope>
</reference>
<dbReference type="OrthoDB" id="5985842at2759"/>
<feature type="domain" description="Fibronectin type-III" evidence="2">
    <location>
        <begin position="432"/>
        <end position="537"/>
    </location>
</feature>
<dbReference type="PROSITE" id="PS50853">
    <property type="entry name" value="FN3"/>
    <property type="match status" value="6"/>
</dbReference>
<keyword evidence="1" id="KW-1133">Transmembrane helix</keyword>
<dbReference type="PANTHER" id="PTHR26391">
    <property type="entry name" value="INACTIVE TYROSINE-PROTEIN KINASE 7"/>
    <property type="match status" value="1"/>
</dbReference>
<evidence type="ECO:0000259" key="2">
    <source>
        <dbReference type="PROSITE" id="PS50853"/>
    </source>
</evidence>
<dbReference type="PANTHER" id="PTHR26391:SF18">
    <property type="entry name" value="PROTEIN KINASE RECEPTOR TIE-1, PUTATIVE-RELATED"/>
    <property type="match status" value="1"/>
</dbReference>